<accession>A0A4Y9SPT7</accession>
<gene>
    <name evidence="1" type="ORF">E4O92_20885</name>
</gene>
<dbReference type="OrthoDB" id="8781703at2"/>
<dbReference type="RefSeq" id="WP_135191594.1">
    <property type="nucleotide sequence ID" value="NZ_SPUM01000136.1"/>
</dbReference>
<reference evidence="1 2" key="1">
    <citation type="submission" date="2019-03" db="EMBL/GenBank/DDBJ databases">
        <title>Draft genome of Massilia hortus sp. nov., a novel bacterial species of the Oxalobacteraceae family.</title>
        <authorList>
            <person name="Peta V."/>
            <person name="Raths R."/>
            <person name="Bucking H."/>
        </authorList>
    </citation>
    <scope>NUCLEOTIDE SEQUENCE [LARGE SCALE GENOMIC DNA]</scope>
    <source>
        <strain evidence="1 2">ONC3</strain>
    </source>
</reference>
<name>A0A4Y9SPT7_9BURK</name>
<keyword evidence="2" id="KW-1185">Reference proteome</keyword>
<sequence length="85" mass="9254">MSARTTAAPARPAPTIIARTPYGHMHVDPDDASDHVLMRARQLAELLLLIQPDDGPSNMLWMAQQIADEIVETMEGMMRVAGDAA</sequence>
<dbReference type="EMBL" id="SPUM01000136">
    <property type="protein sequence ID" value="TFW28581.1"/>
    <property type="molecule type" value="Genomic_DNA"/>
</dbReference>
<protein>
    <recommendedName>
        <fullName evidence="3">DUF3077 domain-containing protein</fullName>
    </recommendedName>
</protein>
<dbReference type="Proteomes" id="UP000297258">
    <property type="component" value="Unassembled WGS sequence"/>
</dbReference>
<evidence type="ECO:0008006" key="3">
    <source>
        <dbReference type="Google" id="ProtNLM"/>
    </source>
</evidence>
<dbReference type="AlphaFoldDB" id="A0A4Y9SPT7"/>
<proteinExistence type="predicted"/>
<comment type="caution">
    <text evidence="1">The sequence shown here is derived from an EMBL/GenBank/DDBJ whole genome shotgun (WGS) entry which is preliminary data.</text>
</comment>
<evidence type="ECO:0000313" key="1">
    <source>
        <dbReference type="EMBL" id="TFW28581.1"/>
    </source>
</evidence>
<organism evidence="1 2">
    <name type="scientific">Massilia horti</name>
    <dbReference type="NCBI Taxonomy" id="2562153"/>
    <lineage>
        <taxon>Bacteria</taxon>
        <taxon>Pseudomonadati</taxon>
        <taxon>Pseudomonadota</taxon>
        <taxon>Betaproteobacteria</taxon>
        <taxon>Burkholderiales</taxon>
        <taxon>Oxalobacteraceae</taxon>
        <taxon>Telluria group</taxon>
        <taxon>Massilia</taxon>
    </lineage>
</organism>
<evidence type="ECO:0000313" key="2">
    <source>
        <dbReference type="Proteomes" id="UP000297258"/>
    </source>
</evidence>